<dbReference type="InterPro" id="IPR025275">
    <property type="entry name" value="DUF4015"/>
</dbReference>
<evidence type="ECO:0000313" key="4">
    <source>
        <dbReference type="Proteomes" id="UP000503540"/>
    </source>
</evidence>
<gene>
    <name evidence="3" type="ORF">F5544_18845</name>
</gene>
<dbReference type="Proteomes" id="UP000503540">
    <property type="component" value="Chromosome"/>
</dbReference>
<dbReference type="AlphaFoldDB" id="A0A6G9YEY2"/>
<dbReference type="EMBL" id="CP046172">
    <property type="protein sequence ID" value="QIS11637.1"/>
    <property type="molecule type" value="Genomic_DNA"/>
</dbReference>
<feature type="domain" description="DUF4015" evidence="2">
    <location>
        <begin position="345"/>
        <end position="652"/>
    </location>
</feature>
<dbReference type="Pfam" id="PF13200">
    <property type="entry name" value="DUF4015"/>
    <property type="match status" value="1"/>
</dbReference>
<accession>A0A6G9YEY2</accession>
<protein>
    <recommendedName>
        <fullName evidence="2">DUF4015 domain-containing protein</fullName>
    </recommendedName>
</protein>
<sequence length="655" mass="71323">MQPFQFGAEFVRGLVVFAEWVRHHLVIHQDRHDAELVGVDRCRSGRRLRRCAARFGRWPRRGRAAARDQENHDRRAYSAAERERTRHRSNNSRASRFRLRDSNGIDERKLVRALLERIRRTGRHSRTVGRRGRPGGGRHRLTLATLTAVLSILVVSVAVGAVRAEPERLPVAGVPNGPVGAKALPGLDIQVDARGNDPHAVRLTLDGEPVSGRVDGSVVHFQPGYLPDGKHTLGATIPPRGSLSFLRTGPGVTTTFTVQSKPPRLDQLQPVTALSYRHPVTVRGKAIGAERVSVGDQVARVSEDGSFELTLPRAPVGGRLVAVDAAGNEAAQDITATVTVPQIKAVHVTAYGWADAGLREGVLRLARAGRINAVQLDIKDEDGVVGYDSQVPLARESGAVAGIYDARAAVKQLHDLGLQVVGRIVAFRDPTVAGWAWRSGHPDWVIQNPAGQPYASHYGPIAFTNFAQPEIRRYNTDLAVEAARIGFDGIMYDYIRRPDGSLSQMRFPGATQEPSISIADFLRDSRDPVRDAGAYLSAAVFGIAATRPDEIAQDIPAMAKSLDYVSPMLYPSHWNAGEYGVANPNAQPYDIVYRALADFAGKLAGTGAKLVPWLQDFSLGVDYGPDRVQAQIAACAAANVDSYFLWSPTVTYHLD</sequence>
<dbReference type="KEGG" id="nah:F5544_18845"/>
<feature type="region of interest" description="Disordered" evidence="1">
    <location>
        <begin position="62"/>
        <end position="94"/>
    </location>
</feature>
<name>A0A6G9YEY2_9NOCA</name>
<keyword evidence="4" id="KW-1185">Reference proteome</keyword>
<organism evidence="3 4">
    <name type="scientific">Nocardia arthritidis</name>
    <dbReference type="NCBI Taxonomy" id="228602"/>
    <lineage>
        <taxon>Bacteria</taxon>
        <taxon>Bacillati</taxon>
        <taxon>Actinomycetota</taxon>
        <taxon>Actinomycetes</taxon>
        <taxon>Mycobacteriales</taxon>
        <taxon>Nocardiaceae</taxon>
        <taxon>Nocardia</taxon>
    </lineage>
</organism>
<dbReference type="InterPro" id="IPR017853">
    <property type="entry name" value="GH"/>
</dbReference>
<reference evidence="3 4" key="1">
    <citation type="journal article" date="2019" name="ACS Chem. Biol.">
        <title>Identification and Mobilization of a Cryptic Antibiotic Biosynthesis Gene Locus from a Human-Pathogenic Nocardia Isolate.</title>
        <authorList>
            <person name="Herisse M."/>
            <person name="Ishida K."/>
            <person name="Porter J.L."/>
            <person name="Howden B."/>
            <person name="Hertweck C."/>
            <person name="Stinear T.P."/>
            <person name="Pidot S.J."/>
        </authorList>
    </citation>
    <scope>NUCLEOTIDE SEQUENCE [LARGE SCALE GENOMIC DNA]</scope>
    <source>
        <strain evidence="3 4">AUSMDU00012717</strain>
    </source>
</reference>
<dbReference type="Gene3D" id="3.20.20.80">
    <property type="entry name" value="Glycosidases"/>
    <property type="match status" value="1"/>
</dbReference>
<dbReference type="SUPFAM" id="SSF51445">
    <property type="entry name" value="(Trans)glycosidases"/>
    <property type="match status" value="1"/>
</dbReference>
<feature type="compositionally biased region" description="Basic and acidic residues" evidence="1">
    <location>
        <begin position="65"/>
        <end position="84"/>
    </location>
</feature>
<evidence type="ECO:0000313" key="3">
    <source>
        <dbReference type="EMBL" id="QIS11637.1"/>
    </source>
</evidence>
<proteinExistence type="predicted"/>
<evidence type="ECO:0000256" key="1">
    <source>
        <dbReference type="SAM" id="MobiDB-lite"/>
    </source>
</evidence>
<evidence type="ECO:0000259" key="2">
    <source>
        <dbReference type="Pfam" id="PF13200"/>
    </source>
</evidence>